<dbReference type="AlphaFoldDB" id="A0AAD7GDU0"/>
<accession>A0AAD7GDU0</accession>
<organism evidence="1 2">
    <name type="scientific">Mycena rosella</name>
    <name type="common">Pink bonnet</name>
    <name type="synonym">Agaricus rosellus</name>
    <dbReference type="NCBI Taxonomy" id="1033263"/>
    <lineage>
        <taxon>Eukaryota</taxon>
        <taxon>Fungi</taxon>
        <taxon>Dikarya</taxon>
        <taxon>Basidiomycota</taxon>
        <taxon>Agaricomycotina</taxon>
        <taxon>Agaricomycetes</taxon>
        <taxon>Agaricomycetidae</taxon>
        <taxon>Agaricales</taxon>
        <taxon>Marasmiineae</taxon>
        <taxon>Mycenaceae</taxon>
        <taxon>Mycena</taxon>
    </lineage>
</organism>
<gene>
    <name evidence="1" type="ORF">B0H17DRAFT_55457</name>
</gene>
<protein>
    <submittedName>
        <fullName evidence="1">Uncharacterized protein</fullName>
    </submittedName>
</protein>
<sequence length="202" mass="22012">MRTMPSRKPGTIASAMSISVVLSALVSDATRSRSADSAWAGGQHVVAVRIGYEDVLVPVVLLLLLRLVYVRLRFGHPHGWGLQRSGFLEGKRMRFGVAHVGLFQSSPQGLACLLHISTNVIVNPVQTHLTGEESSWSSPSLSSDEMRTGRRWLPHGAGMQEVLDEDEELDLSQCQYTDGPKRELRRTIIEIGVLSAAGRASG</sequence>
<proteinExistence type="predicted"/>
<reference evidence="1" key="1">
    <citation type="submission" date="2023-03" db="EMBL/GenBank/DDBJ databases">
        <title>Massive genome expansion in bonnet fungi (Mycena s.s.) driven by repeated elements and novel gene families across ecological guilds.</title>
        <authorList>
            <consortium name="Lawrence Berkeley National Laboratory"/>
            <person name="Harder C.B."/>
            <person name="Miyauchi S."/>
            <person name="Viragh M."/>
            <person name="Kuo A."/>
            <person name="Thoen E."/>
            <person name="Andreopoulos B."/>
            <person name="Lu D."/>
            <person name="Skrede I."/>
            <person name="Drula E."/>
            <person name="Henrissat B."/>
            <person name="Morin E."/>
            <person name="Kohler A."/>
            <person name="Barry K."/>
            <person name="LaButti K."/>
            <person name="Morin E."/>
            <person name="Salamov A."/>
            <person name="Lipzen A."/>
            <person name="Mereny Z."/>
            <person name="Hegedus B."/>
            <person name="Baldrian P."/>
            <person name="Stursova M."/>
            <person name="Weitz H."/>
            <person name="Taylor A."/>
            <person name="Grigoriev I.V."/>
            <person name="Nagy L.G."/>
            <person name="Martin F."/>
            <person name="Kauserud H."/>
        </authorList>
    </citation>
    <scope>NUCLEOTIDE SEQUENCE</scope>
    <source>
        <strain evidence="1">CBHHK067</strain>
    </source>
</reference>
<comment type="caution">
    <text evidence="1">The sequence shown here is derived from an EMBL/GenBank/DDBJ whole genome shotgun (WGS) entry which is preliminary data.</text>
</comment>
<evidence type="ECO:0000313" key="2">
    <source>
        <dbReference type="Proteomes" id="UP001221757"/>
    </source>
</evidence>
<dbReference type="EMBL" id="JARKIE010000114">
    <property type="protein sequence ID" value="KAJ7681781.1"/>
    <property type="molecule type" value="Genomic_DNA"/>
</dbReference>
<evidence type="ECO:0000313" key="1">
    <source>
        <dbReference type="EMBL" id="KAJ7681781.1"/>
    </source>
</evidence>
<dbReference type="Proteomes" id="UP001221757">
    <property type="component" value="Unassembled WGS sequence"/>
</dbReference>
<keyword evidence="2" id="KW-1185">Reference proteome</keyword>
<name>A0AAD7GDU0_MYCRO</name>